<dbReference type="Proteomes" id="UP001164746">
    <property type="component" value="Chromosome 16"/>
</dbReference>
<accession>A0ABY7G666</accession>
<dbReference type="EMBL" id="CP111027">
    <property type="protein sequence ID" value="WAR29432.1"/>
    <property type="molecule type" value="Genomic_DNA"/>
</dbReference>
<protein>
    <submittedName>
        <fullName evidence="1">Uncharacterized protein</fullName>
    </submittedName>
</protein>
<name>A0ABY7G666_MYAAR</name>
<organism evidence="1 2">
    <name type="scientific">Mya arenaria</name>
    <name type="common">Soft-shell clam</name>
    <dbReference type="NCBI Taxonomy" id="6604"/>
    <lineage>
        <taxon>Eukaryota</taxon>
        <taxon>Metazoa</taxon>
        <taxon>Spiralia</taxon>
        <taxon>Lophotrochozoa</taxon>
        <taxon>Mollusca</taxon>
        <taxon>Bivalvia</taxon>
        <taxon>Autobranchia</taxon>
        <taxon>Heteroconchia</taxon>
        <taxon>Euheterodonta</taxon>
        <taxon>Imparidentia</taxon>
        <taxon>Neoheterodontei</taxon>
        <taxon>Myida</taxon>
        <taxon>Myoidea</taxon>
        <taxon>Myidae</taxon>
        <taxon>Mya</taxon>
    </lineage>
</organism>
<keyword evidence="2" id="KW-1185">Reference proteome</keyword>
<evidence type="ECO:0000313" key="1">
    <source>
        <dbReference type="EMBL" id="WAR29432.1"/>
    </source>
</evidence>
<sequence>MAGSTRRLLGGGQMLSQYIRLLGQNGVRDIRNKTLHDANYELDGQKADDCLDKMITVLEDPQELIHDTFAKPAANQIRKIKAKTEETPAILTNLYDLRQRLAKYYLKQLNSAPISLLLSDNDEKLDKLYAPPKIVEKDSRKVGAVSKENGTHVTAYRQLLCKIGKFRKKRVHCRRGRDGKVILHGNMCNKMGQSDLINGYD</sequence>
<evidence type="ECO:0000313" key="2">
    <source>
        <dbReference type="Proteomes" id="UP001164746"/>
    </source>
</evidence>
<proteinExistence type="predicted"/>
<reference evidence="1" key="1">
    <citation type="submission" date="2022-11" db="EMBL/GenBank/DDBJ databases">
        <title>Centuries of genome instability and evolution in soft-shell clam transmissible cancer (bioRxiv).</title>
        <authorList>
            <person name="Hart S.F.M."/>
            <person name="Yonemitsu M.A."/>
            <person name="Giersch R.M."/>
            <person name="Beal B.F."/>
            <person name="Arriagada G."/>
            <person name="Davis B.W."/>
            <person name="Ostrander E.A."/>
            <person name="Goff S.P."/>
            <person name="Metzger M.J."/>
        </authorList>
    </citation>
    <scope>NUCLEOTIDE SEQUENCE</scope>
    <source>
        <strain evidence="1">MELC-2E11</strain>
        <tissue evidence="1">Siphon/mantle</tissue>
    </source>
</reference>
<gene>
    <name evidence="1" type="ORF">MAR_003000</name>
</gene>